<dbReference type="EMBL" id="MTSE01000012">
    <property type="protein sequence ID" value="OUJ72228.1"/>
    <property type="molecule type" value="Genomic_DNA"/>
</dbReference>
<evidence type="ECO:0000313" key="2">
    <source>
        <dbReference type="Proteomes" id="UP000194873"/>
    </source>
</evidence>
<dbReference type="PROSITE" id="PS51257">
    <property type="entry name" value="PROKAR_LIPOPROTEIN"/>
    <property type="match status" value="1"/>
</dbReference>
<dbReference type="OrthoDB" id="1488726at2"/>
<protein>
    <submittedName>
        <fullName evidence="1">Uncharacterized protein</fullName>
    </submittedName>
</protein>
<evidence type="ECO:0000313" key="1">
    <source>
        <dbReference type="EMBL" id="OUJ72228.1"/>
    </source>
</evidence>
<accession>A0A243W9L4</accession>
<dbReference type="RefSeq" id="WP_086595844.1">
    <property type="nucleotide sequence ID" value="NZ_MTSE01000012.1"/>
</dbReference>
<keyword evidence="2" id="KW-1185">Reference proteome</keyword>
<organism evidence="1 2">
    <name type="scientific">Hymenobacter crusticola</name>
    <dbReference type="NCBI Taxonomy" id="1770526"/>
    <lineage>
        <taxon>Bacteria</taxon>
        <taxon>Pseudomonadati</taxon>
        <taxon>Bacteroidota</taxon>
        <taxon>Cytophagia</taxon>
        <taxon>Cytophagales</taxon>
        <taxon>Hymenobacteraceae</taxon>
        <taxon>Hymenobacter</taxon>
    </lineage>
</organism>
<dbReference type="Proteomes" id="UP000194873">
    <property type="component" value="Unassembled WGS sequence"/>
</dbReference>
<reference evidence="1 2" key="1">
    <citation type="submission" date="2017-01" db="EMBL/GenBank/DDBJ databases">
        <title>A new Hymenobacter.</title>
        <authorList>
            <person name="Liang Y."/>
            <person name="Feng F."/>
        </authorList>
    </citation>
    <scope>NUCLEOTIDE SEQUENCE [LARGE SCALE GENOMIC DNA]</scope>
    <source>
        <strain evidence="1">MIMBbqt21</strain>
    </source>
</reference>
<sequence length="318" mass="34226">MKQYLHWPSRMVGGLLLLAACKKDSDLLVVGSRLTDQNTLATFVAVHGAPKQLFTLTAAADSFQFKTVQGNTLALPANAFVLPSGMRPSTTPISIEYREITSKSDMVLSALPTTAGEQLLESAGEFYLKAKQGTTVLHLNPAAQLRLSFQNPRLSGGSTLRLFYGTTIKTLFNWLPQSNADFASTVSQDSVPGRPRSYHIRLNNDSLGWVNCGRVITRTPQTTVKIAVTGEEVQDTNTMVFLVFKTLNSVVRAYALGDNTFAAPNVPEGLQATAVVLRNVNGTYYLGQQTASIGANQVFNPNISAVSEATAVAAIKAL</sequence>
<gene>
    <name evidence="1" type="ORF">BXP70_19815</name>
</gene>
<dbReference type="AlphaFoldDB" id="A0A243W9L4"/>
<comment type="caution">
    <text evidence="1">The sequence shown here is derived from an EMBL/GenBank/DDBJ whole genome shotgun (WGS) entry which is preliminary data.</text>
</comment>
<proteinExistence type="predicted"/>
<name>A0A243W9L4_9BACT</name>